<dbReference type="PROSITE" id="PS50235">
    <property type="entry name" value="USP_3"/>
    <property type="match status" value="1"/>
</dbReference>
<dbReference type="Proteomes" id="UP001209570">
    <property type="component" value="Unassembled WGS sequence"/>
</dbReference>
<comment type="subcellular location">
    <subcellularLocation>
        <location evidence="2">Nucleus</location>
    </subcellularLocation>
</comment>
<dbReference type="InterPro" id="IPR029071">
    <property type="entry name" value="Ubiquitin-like_domsf"/>
</dbReference>
<dbReference type="InterPro" id="IPR028889">
    <property type="entry name" value="USP"/>
</dbReference>
<evidence type="ECO:0000313" key="16">
    <source>
        <dbReference type="EMBL" id="KAJ0399937.1"/>
    </source>
</evidence>
<dbReference type="SUPFAM" id="SSF54236">
    <property type="entry name" value="Ubiquitin-like"/>
    <property type="match status" value="1"/>
</dbReference>
<keyword evidence="8" id="KW-0833">Ubl conjugation pathway</keyword>
<dbReference type="AlphaFoldDB" id="A0AAD5QA23"/>
<dbReference type="SUPFAM" id="SSF90209">
    <property type="entry name" value="Ran binding protein zinc finger-like"/>
    <property type="match status" value="1"/>
</dbReference>
<dbReference type="InterPro" id="IPR000626">
    <property type="entry name" value="Ubiquitin-like_dom"/>
</dbReference>
<keyword evidence="7" id="KW-0863">Zinc-finger</keyword>
<dbReference type="Gene3D" id="3.90.70.10">
    <property type="entry name" value="Cysteine proteinases"/>
    <property type="match status" value="1"/>
</dbReference>
<reference evidence="16" key="1">
    <citation type="submission" date="2021-12" db="EMBL/GenBank/DDBJ databases">
        <title>Prjna785345.</title>
        <authorList>
            <person name="Rujirawat T."/>
            <person name="Krajaejun T."/>
        </authorList>
    </citation>
    <scope>NUCLEOTIDE SEQUENCE</scope>
    <source>
        <strain evidence="16">Pi057C3</strain>
    </source>
</reference>
<evidence type="ECO:0000256" key="12">
    <source>
        <dbReference type="ARBA" id="ARBA00023242"/>
    </source>
</evidence>
<gene>
    <name evidence="16" type="ORF">P43SY_009787</name>
</gene>
<keyword evidence="12" id="KW-0539">Nucleus</keyword>
<keyword evidence="17" id="KW-1185">Reference proteome</keyword>
<evidence type="ECO:0000256" key="10">
    <source>
        <dbReference type="ARBA" id="ARBA00022807"/>
    </source>
</evidence>
<dbReference type="InterPro" id="IPR001876">
    <property type="entry name" value="Znf_RanBP2"/>
</dbReference>
<dbReference type="InterPro" id="IPR001394">
    <property type="entry name" value="Peptidase_C19_UCH"/>
</dbReference>
<comment type="caution">
    <text evidence="16">The sequence shown here is derived from an EMBL/GenBank/DDBJ whole genome shotgun (WGS) entry which is preliminary data.</text>
</comment>
<dbReference type="PROSITE" id="PS50053">
    <property type="entry name" value="UBIQUITIN_2"/>
    <property type="match status" value="1"/>
</dbReference>
<dbReference type="PANTHER" id="PTHR24006:SF722">
    <property type="entry name" value="UBIQUITIN CARBOXYL-TERMINAL HYDROLASE 48"/>
    <property type="match status" value="1"/>
</dbReference>
<dbReference type="Pfam" id="PF00443">
    <property type="entry name" value="UCH"/>
    <property type="match status" value="1"/>
</dbReference>
<dbReference type="EC" id="3.4.19.12" evidence="4"/>
<protein>
    <recommendedName>
        <fullName evidence="4">ubiquitinyl hydrolase 1</fullName>
        <ecNumber evidence="4">3.4.19.12</ecNumber>
    </recommendedName>
</protein>
<dbReference type="PROSITE" id="PS01358">
    <property type="entry name" value="ZF_RANBP2_1"/>
    <property type="match status" value="1"/>
</dbReference>
<feature type="region of interest" description="Disordered" evidence="13">
    <location>
        <begin position="36"/>
        <end position="56"/>
    </location>
</feature>
<comment type="catalytic activity">
    <reaction evidence="1">
        <text>Thiol-dependent hydrolysis of ester, thioester, amide, peptide and isopeptide bonds formed by the C-terminal Gly of ubiquitin (a 76-residue protein attached to proteins as an intracellular targeting signal).</text>
        <dbReference type="EC" id="3.4.19.12"/>
    </reaction>
</comment>
<keyword evidence="5" id="KW-0645">Protease</keyword>
<evidence type="ECO:0000256" key="2">
    <source>
        <dbReference type="ARBA" id="ARBA00004123"/>
    </source>
</evidence>
<evidence type="ECO:0000256" key="1">
    <source>
        <dbReference type="ARBA" id="ARBA00000707"/>
    </source>
</evidence>
<evidence type="ECO:0000313" key="17">
    <source>
        <dbReference type="Proteomes" id="UP001209570"/>
    </source>
</evidence>
<dbReference type="Pfam" id="PF00240">
    <property type="entry name" value="ubiquitin"/>
    <property type="match status" value="1"/>
</dbReference>
<sequence>MAATASAAKRKRHTPADSGVDARVADPYGVELPACRAADHQQTPKKKAKKDNGQVATRHVRKNCEANPNCLFGLGEYSKGIWQGAKFMRRVLGDDPRELQRGVSASSLENGDDPPRLAPCGLRNLGATCYLNSMLQCLFVNGPFRRAVFEWEPKDNAMSPQQMRPMRALQQLFAAMQLGNKRVYDPQDFASTLSLNSVMQQDAQEFNKLLLAHLRGIFKQSRVEQHAEMVDRLFQGRLSYVTKCLRCQQRSTRSCSYNEVSLNIKGHKTVEQCIASYLAPELLDNENKYLCENCNSKQNAERFIEVDHDHLPPVLTLQLLRFVYDASAGRKKKLMDVIEVGETLNMSHVLRSCGAADAFDVPQDAVYRLSGYLNHRGKSAHVGHYTASVAYTRPNSSDVEWFEFDDSVVKNMTTVVDTEGKTERCGKVIRSRDAYMLLYTRVNDPLFREATTPMPNAACLAELEAQNCAFEAEVKEYTVRAGAFTARVTERIEDYKAFVESGQASPAPNDSTYYWIDTRWLSSWISGEEQGDIEDHGANDVTASKENDAMNEGEQGNDADEPMVIQVDEHEKKEKSTAEKAEYALTIPFSRNMDASRFACEHSCNLSGRQRHGTSSTLRLAPDNVKHLKRISATFFAHLEATCGVAPCSTGDTGIGHAVFASPSYRCVVCESEFRAKQVQDANTLLGIAQELELLKASNPPDSSPYLMSRAWIASYKAHLLQEQKALQRTKSQTSKQATAKSPATLQEHFANKAPQDGESPPWLSPINEDVVCSHGALTLDKKRYRSVPATAWHHFAAKFPVHPLFITQPHVVEPCAVCLVERAADDEDSQKERLRRDDVLKRSPLQRLYRRRTLATSGSFFLSDAFNVIPDTMRGPQRVFVLPRVWMDAWRAFIRDVDRPTPDGLRSEMLACNHGKLVLPRSVLRLIKGESVDTSSMEVEFVSFDEMTHLAELYGVPECTYFYLERSSGLLNEQRWRRCSFEALVSGAVSGSEADEDITCMGCAQASEDRYQDALHNFENRILHVQLLADDQPVPMAETLASDMSLAGRRRSRRVKSGSTVWQISANAEDSVYVFKTKIFEETDVYPIRQRLYYRREVLEDAMTLKACSIKAGDALFMRITEDIPEELAIAEESHEREVGFEDSVLLRRHSSGATRCSSDASGETRAATVPSSPTLVWVCPACTYVNDEADDTCEMCASNKAIEVDD</sequence>
<evidence type="ECO:0000256" key="13">
    <source>
        <dbReference type="SAM" id="MobiDB-lite"/>
    </source>
</evidence>
<evidence type="ECO:0000256" key="9">
    <source>
        <dbReference type="ARBA" id="ARBA00022801"/>
    </source>
</evidence>
<dbReference type="GO" id="GO:0008270">
    <property type="term" value="F:zinc ion binding"/>
    <property type="evidence" value="ECO:0007669"/>
    <property type="project" value="UniProtKB-KW"/>
</dbReference>
<keyword evidence="9" id="KW-0378">Hydrolase</keyword>
<dbReference type="Gene3D" id="3.10.20.90">
    <property type="entry name" value="Phosphatidylinositol 3-kinase Catalytic Subunit, Chain A, domain 1"/>
    <property type="match status" value="1"/>
</dbReference>
<evidence type="ECO:0000256" key="7">
    <source>
        <dbReference type="ARBA" id="ARBA00022771"/>
    </source>
</evidence>
<keyword evidence="10" id="KW-0788">Thiol protease</keyword>
<dbReference type="GO" id="GO:0006508">
    <property type="term" value="P:proteolysis"/>
    <property type="evidence" value="ECO:0007669"/>
    <property type="project" value="UniProtKB-KW"/>
</dbReference>
<dbReference type="InterPro" id="IPR050164">
    <property type="entry name" value="Peptidase_C19"/>
</dbReference>
<dbReference type="PROSITE" id="PS00972">
    <property type="entry name" value="USP_1"/>
    <property type="match status" value="1"/>
</dbReference>
<dbReference type="InterPro" id="IPR018200">
    <property type="entry name" value="USP_CS"/>
</dbReference>
<evidence type="ECO:0000256" key="11">
    <source>
        <dbReference type="ARBA" id="ARBA00022833"/>
    </source>
</evidence>
<name>A0AAD5QA23_PYTIN</name>
<feature type="domain" description="USP" evidence="15">
    <location>
        <begin position="120"/>
        <end position="442"/>
    </location>
</feature>
<comment type="similarity">
    <text evidence="3">Belongs to the peptidase C19 family.</text>
</comment>
<dbReference type="PANTHER" id="PTHR24006">
    <property type="entry name" value="UBIQUITIN CARBOXYL-TERMINAL HYDROLASE"/>
    <property type="match status" value="1"/>
</dbReference>
<evidence type="ECO:0000256" key="5">
    <source>
        <dbReference type="ARBA" id="ARBA00022670"/>
    </source>
</evidence>
<evidence type="ECO:0000256" key="6">
    <source>
        <dbReference type="ARBA" id="ARBA00022723"/>
    </source>
</evidence>
<dbReference type="InterPro" id="IPR036443">
    <property type="entry name" value="Znf_RanBP2_sf"/>
</dbReference>
<dbReference type="GO" id="GO:0005829">
    <property type="term" value="C:cytosol"/>
    <property type="evidence" value="ECO:0007669"/>
    <property type="project" value="TreeGrafter"/>
</dbReference>
<dbReference type="Gene3D" id="2.30.30.380">
    <property type="entry name" value="Zn-finger domain of Sec23/24"/>
    <property type="match status" value="1"/>
</dbReference>
<evidence type="ECO:0000259" key="15">
    <source>
        <dbReference type="PROSITE" id="PS50235"/>
    </source>
</evidence>
<proteinExistence type="inferred from homology"/>
<dbReference type="InterPro" id="IPR038765">
    <property type="entry name" value="Papain-like_cys_pep_sf"/>
</dbReference>
<feature type="region of interest" description="Disordered" evidence="13">
    <location>
        <begin position="1"/>
        <end position="23"/>
    </location>
</feature>
<evidence type="ECO:0000256" key="8">
    <source>
        <dbReference type="ARBA" id="ARBA00022786"/>
    </source>
</evidence>
<evidence type="ECO:0000256" key="4">
    <source>
        <dbReference type="ARBA" id="ARBA00012759"/>
    </source>
</evidence>
<organism evidence="16 17">
    <name type="scientific">Pythium insidiosum</name>
    <name type="common">Pythiosis disease agent</name>
    <dbReference type="NCBI Taxonomy" id="114742"/>
    <lineage>
        <taxon>Eukaryota</taxon>
        <taxon>Sar</taxon>
        <taxon>Stramenopiles</taxon>
        <taxon>Oomycota</taxon>
        <taxon>Peronosporomycetes</taxon>
        <taxon>Pythiales</taxon>
        <taxon>Pythiaceae</taxon>
        <taxon>Pythium</taxon>
    </lineage>
</organism>
<feature type="domain" description="Ubiquitin-like" evidence="14">
    <location>
        <begin position="1055"/>
        <end position="1123"/>
    </location>
</feature>
<keyword evidence="6" id="KW-0479">Metal-binding</keyword>
<dbReference type="GO" id="GO:0004843">
    <property type="term" value="F:cysteine-type deubiquitinase activity"/>
    <property type="evidence" value="ECO:0007669"/>
    <property type="project" value="UniProtKB-EC"/>
</dbReference>
<keyword evidence="11" id="KW-0862">Zinc</keyword>
<accession>A0AAD5QA23</accession>
<evidence type="ECO:0000256" key="3">
    <source>
        <dbReference type="ARBA" id="ARBA00009085"/>
    </source>
</evidence>
<dbReference type="SMART" id="SM00213">
    <property type="entry name" value="UBQ"/>
    <property type="match status" value="1"/>
</dbReference>
<dbReference type="EMBL" id="JAKCXM010000167">
    <property type="protein sequence ID" value="KAJ0399937.1"/>
    <property type="molecule type" value="Genomic_DNA"/>
</dbReference>
<dbReference type="GO" id="GO:0016579">
    <property type="term" value="P:protein deubiquitination"/>
    <property type="evidence" value="ECO:0007669"/>
    <property type="project" value="InterPro"/>
</dbReference>
<dbReference type="SUPFAM" id="SSF54001">
    <property type="entry name" value="Cysteine proteinases"/>
    <property type="match status" value="1"/>
</dbReference>
<dbReference type="GO" id="GO:0005634">
    <property type="term" value="C:nucleus"/>
    <property type="evidence" value="ECO:0007669"/>
    <property type="project" value="UniProtKB-SubCell"/>
</dbReference>
<evidence type="ECO:0000259" key="14">
    <source>
        <dbReference type="PROSITE" id="PS50053"/>
    </source>
</evidence>